<name>A0ABR4UQZ9_9FLAO</name>
<dbReference type="Proteomes" id="UP000028719">
    <property type="component" value="Unassembled WGS sequence"/>
</dbReference>
<evidence type="ECO:0000313" key="2">
    <source>
        <dbReference type="Proteomes" id="UP000028719"/>
    </source>
</evidence>
<accession>A0ABR4UQZ9</accession>
<dbReference type="EMBL" id="JPRI01000001">
    <property type="protein sequence ID" value="KFF27692.1"/>
    <property type="molecule type" value="Genomic_DNA"/>
</dbReference>
<gene>
    <name evidence="1" type="ORF">IW16_00270</name>
</gene>
<sequence length="70" mass="8128">MPVQTGLACLILALREVVVSLENGQIFQEHVIYVLIPKIKYKLILPFGFTERDFLIIPVKVVNFDRDEKR</sequence>
<protein>
    <recommendedName>
        <fullName evidence="3">Secreted protein</fullName>
    </recommendedName>
</protein>
<comment type="caution">
    <text evidence="1">The sequence shown here is derived from an EMBL/GenBank/DDBJ whole genome shotgun (WGS) entry which is preliminary data.</text>
</comment>
<organism evidence="1 2">
    <name type="scientific">Chryseobacterium vrystaatense</name>
    <dbReference type="NCBI Taxonomy" id="307480"/>
    <lineage>
        <taxon>Bacteria</taxon>
        <taxon>Pseudomonadati</taxon>
        <taxon>Bacteroidota</taxon>
        <taxon>Flavobacteriia</taxon>
        <taxon>Flavobacteriales</taxon>
        <taxon>Weeksellaceae</taxon>
        <taxon>Chryseobacterium group</taxon>
        <taxon>Chryseobacterium</taxon>
    </lineage>
</organism>
<evidence type="ECO:0008006" key="3">
    <source>
        <dbReference type="Google" id="ProtNLM"/>
    </source>
</evidence>
<keyword evidence="2" id="KW-1185">Reference proteome</keyword>
<evidence type="ECO:0000313" key="1">
    <source>
        <dbReference type="EMBL" id="KFF27692.1"/>
    </source>
</evidence>
<reference evidence="1 2" key="1">
    <citation type="submission" date="2014-07" db="EMBL/GenBank/DDBJ databases">
        <title>Genome of Chryseobacterium vrystaatense LMG 22846.</title>
        <authorList>
            <person name="Pipes S.E."/>
            <person name="Stropko S.J."/>
            <person name="Newman J.D."/>
        </authorList>
    </citation>
    <scope>NUCLEOTIDE SEQUENCE [LARGE SCALE GENOMIC DNA]</scope>
    <source>
        <strain evidence="1 2">LMG 22846</strain>
    </source>
</reference>
<proteinExistence type="predicted"/>